<accession>A0AB34HYS9</accession>
<keyword evidence="3" id="KW-1185">Reference proteome</keyword>
<feature type="region of interest" description="Disordered" evidence="1">
    <location>
        <begin position="62"/>
        <end position="95"/>
    </location>
</feature>
<dbReference type="AlphaFoldDB" id="A0AB34HYS9"/>
<dbReference type="EMBL" id="JAIQCJ010000117">
    <property type="protein sequence ID" value="KAJ8797951.1"/>
    <property type="molecule type" value="Genomic_DNA"/>
</dbReference>
<organism evidence="2 3">
    <name type="scientific">Eschrichtius robustus</name>
    <name type="common">California gray whale</name>
    <name type="synonym">Eschrichtius gibbosus</name>
    <dbReference type="NCBI Taxonomy" id="9764"/>
    <lineage>
        <taxon>Eukaryota</taxon>
        <taxon>Metazoa</taxon>
        <taxon>Chordata</taxon>
        <taxon>Craniata</taxon>
        <taxon>Vertebrata</taxon>
        <taxon>Euteleostomi</taxon>
        <taxon>Mammalia</taxon>
        <taxon>Eutheria</taxon>
        <taxon>Laurasiatheria</taxon>
        <taxon>Artiodactyla</taxon>
        <taxon>Whippomorpha</taxon>
        <taxon>Cetacea</taxon>
        <taxon>Mysticeti</taxon>
        <taxon>Eschrichtiidae</taxon>
        <taxon>Eschrichtius</taxon>
    </lineage>
</organism>
<sequence length="95" mass="10809">MALGASQQEADAAYKVKVELQAKEDSLDKDIKFLKCLYDARCSVRRDSLSLGPLGTPALPCPPRADDTVWQCADPEERKEERKEREEERRRQADS</sequence>
<dbReference type="Gene3D" id="1.20.5.1160">
    <property type="entry name" value="Vasodilator-stimulated phosphoprotein"/>
    <property type="match status" value="1"/>
</dbReference>
<gene>
    <name evidence="2" type="ORF">J1605_001687</name>
</gene>
<proteinExistence type="predicted"/>
<feature type="compositionally biased region" description="Basic and acidic residues" evidence="1">
    <location>
        <begin position="75"/>
        <end position="95"/>
    </location>
</feature>
<evidence type="ECO:0000313" key="3">
    <source>
        <dbReference type="Proteomes" id="UP001159641"/>
    </source>
</evidence>
<evidence type="ECO:0000313" key="2">
    <source>
        <dbReference type="EMBL" id="KAJ8797951.1"/>
    </source>
</evidence>
<protein>
    <submittedName>
        <fullName evidence="2">Uncharacterized protein</fullName>
    </submittedName>
</protein>
<comment type="caution">
    <text evidence="2">The sequence shown here is derived from an EMBL/GenBank/DDBJ whole genome shotgun (WGS) entry which is preliminary data.</text>
</comment>
<dbReference type="Proteomes" id="UP001159641">
    <property type="component" value="Unassembled WGS sequence"/>
</dbReference>
<name>A0AB34HYS9_ESCRO</name>
<evidence type="ECO:0000256" key="1">
    <source>
        <dbReference type="SAM" id="MobiDB-lite"/>
    </source>
</evidence>
<reference evidence="2 3" key="1">
    <citation type="submission" date="2022-11" db="EMBL/GenBank/DDBJ databases">
        <title>Whole genome sequence of Eschrichtius robustus ER-17-0199.</title>
        <authorList>
            <person name="Bruniche-Olsen A."/>
            <person name="Black A.N."/>
            <person name="Fields C.J."/>
            <person name="Walden K."/>
            <person name="Dewoody J.A."/>
        </authorList>
    </citation>
    <scope>NUCLEOTIDE SEQUENCE [LARGE SCALE GENOMIC DNA]</scope>
    <source>
        <strain evidence="2">ER-17-0199</strain>
        <tissue evidence="2">Blubber</tissue>
    </source>
</reference>